<dbReference type="GO" id="GO:0016740">
    <property type="term" value="F:transferase activity"/>
    <property type="evidence" value="ECO:0007669"/>
    <property type="project" value="UniProtKB-KW"/>
</dbReference>
<dbReference type="EMBL" id="JBICCN010000212">
    <property type="protein sequence ID" value="KAL3086161.1"/>
    <property type="molecule type" value="Genomic_DNA"/>
</dbReference>
<proteinExistence type="predicted"/>
<keyword evidence="3" id="KW-1185">Reference proteome</keyword>
<organism evidence="2 3">
    <name type="scientific">Heterodera schachtii</name>
    <name type="common">Sugarbeet cyst nematode worm</name>
    <name type="synonym">Tylenchus schachtii</name>
    <dbReference type="NCBI Taxonomy" id="97005"/>
    <lineage>
        <taxon>Eukaryota</taxon>
        <taxon>Metazoa</taxon>
        <taxon>Ecdysozoa</taxon>
        <taxon>Nematoda</taxon>
        <taxon>Chromadorea</taxon>
        <taxon>Rhabditida</taxon>
        <taxon>Tylenchina</taxon>
        <taxon>Tylenchomorpha</taxon>
        <taxon>Tylenchoidea</taxon>
        <taxon>Heteroderidae</taxon>
        <taxon>Heteroderinae</taxon>
        <taxon>Heterodera</taxon>
    </lineage>
</organism>
<protein>
    <recommendedName>
        <fullName evidence="4">Glucuronosyltransferase</fullName>
    </recommendedName>
</protein>
<keyword evidence="1" id="KW-0808">Transferase</keyword>
<dbReference type="SUPFAM" id="SSF53756">
    <property type="entry name" value="UDP-Glycosyltransferase/glycogen phosphorylase"/>
    <property type="match status" value="1"/>
</dbReference>
<evidence type="ECO:0000256" key="1">
    <source>
        <dbReference type="ARBA" id="ARBA00022679"/>
    </source>
</evidence>
<dbReference type="Pfam" id="PF00201">
    <property type="entry name" value="UDPGT"/>
    <property type="match status" value="1"/>
</dbReference>
<sequence length="92" mass="10178">MISFAEAAKIGVPIVAIPLFADQLYNAVLAKQRVMAVHVDIRQLIADKTGKVLRTALSRVLHDASFRASLCRPSMQKSNWCVGSNLQPNFRI</sequence>
<dbReference type="AlphaFoldDB" id="A0ABD2J3F7"/>
<dbReference type="Gene3D" id="3.40.50.2000">
    <property type="entry name" value="Glycogen Phosphorylase B"/>
    <property type="match status" value="1"/>
</dbReference>
<name>A0ABD2J3F7_HETSC</name>
<evidence type="ECO:0000313" key="2">
    <source>
        <dbReference type="EMBL" id="KAL3086161.1"/>
    </source>
</evidence>
<gene>
    <name evidence="2" type="ORF">niasHS_008934</name>
</gene>
<reference evidence="2 3" key="1">
    <citation type="submission" date="2024-10" db="EMBL/GenBank/DDBJ databases">
        <authorList>
            <person name="Kim D."/>
        </authorList>
    </citation>
    <scope>NUCLEOTIDE SEQUENCE [LARGE SCALE GENOMIC DNA]</scope>
    <source>
        <strain evidence="2">Taebaek</strain>
    </source>
</reference>
<accession>A0ABD2J3F7</accession>
<evidence type="ECO:0008006" key="4">
    <source>
        <dbReference type="Google" id="ProtNLM"/>
    </source>
</evidence>
<dbReference type="InterPro" id="IPR002213">
    <property type="entry name" value="UDP_glucos_trans"/>
</dbReference>
<evidence type="ECO:0000313" key="3">
    <source>
        <dbReference type="Proteomes" id="UP001620645"/>
    </source>
</evidence>
<comment type="caution">
    <text evidence="2">The sequence shown here is derived from an EMBL/GenBank/DDBJ whole genome shotgun (WGS) entry which is preliminary data.</text>
</comment>
<dbReference type="Proteomes" id="UP001620645">
    <property type="component" value="Unassembled WGS sequence"/>
</dbReference>